<comment type="caution">
    <text evidence="9">The sequence shown here is derived from an EMBL/GenBank/DDBJ whole genome shotgun (WGS) entry which is preliminary data.</text>
</comment>
<dbReference type="InterPro" id="IPR018461">
    <property type="entry name" value="Na/H_Antiport_NhaC-like_C"/>
</dbReference>
<evidence type="ECO:0000256" key="5">
    <source>
        <dbReference type="ARBA" id="ARBA00023136"/>
    </source>
</evidence>
<evidence type="ECO:0000313" key="9">
    <source>
        <dbReference type="EMBL" id="OWZ84059.1"/>
    </source>
</evidence>
<evidence type="ECO:0000256" key="2">
    <source>
        <dbReference type="ARBA" id="ARBA00022475"/>
    </source>
</evidence>
<evidence type="ECO:0000259" key="8">
    <source>
        <dbReference type="Pfam" id="PF13726"/>
    </source>
</evidence>
<organism evidence="9 10">
    <name type="scientific">Natranaerobius trueperi</name>
    <dbReference type="NCBI Taxonomy" id="759412"/>
    <lineage>
        <taxon>Bacteria</taxon>
        <taxon>Bacillati</taxon>
        <taxon>Bacillota</taxon>
        <taxon>Clostridia</taxon>
        <taxon>Natranaerobiales</taxon>
        <taxon>Natranaerobiaceae</taxon>
        <taxon>Natranaerobius</taxon>
    </lineage>
</organism>
<evidence type="ECO:0000313" key="10">
    <source>
        <dbReference type="Proteomes" id="UP000214588"/>
    </source>
</evidence>
<feature type="domain" description="Na+/H+ antiporter NhaC-like C-terminal" evidence="7">
    <location>
        <begin position="145"/>
        <end position="428"/>
    </location>
</feature>
<keyword evidence="10" id="KW-1185">Reference proteome</keyword>
<dbReference type="GO" id="GO:0005886">
    <property type="term" value="C:plasma membrane"/>
    <property type="evidence" value="ECO:0007669"/>
    <property type="project" value="UniProtKB-SubCell"/>
</dbReference>
<feature type="transmembrane region" description="Helical" evidence="6">
    <location>
        <begin position="21"/>
        <end position="40"/>
    </location>
</feature>
<dbReference type="OrthoDB" id="9772446at2"/>
<protein>
    <submittedName>
        <fullName evidence="9">Sodium:proton antiporter</fullName>
    </submittedName>
</protein>
<feature type="transmembrane region" description="Helical" evidence="6">
    <location>
        <begin position="95"/>
        <end position="123"/>
    </location>
</feature>
<evidence type="ECO:0000256" key="6">
    <source>
        <dbReference type="SAM" id="Phobius"/>
    </source>
</evidence>
<feature type="transmembrane region" description="Helical" evidence="6">
    <location>
        <begin position="253"/>
        <end position="271"/>
    </location>
</feature>
<evidence type="ECO:0000256" key="3">
    <source>
        <dbReference type="ARBA" id="ARBA00022692"/>
    </source>
</evidence>
<dbReference type="Pfam" id="PF03553">
    <property type="entry name" value="Na_H_antiporter"/>
    <property type="match status" value="1"/>
</dbReference>
<accession>A0A226C0T2</accession>
<reference evidence="9 10" key="1">
    <citation type="submission" date="2017-06" db="EMBL/GenBank/DDBJ databases">
        <title>Draft Genome Sequence of Natranaerobius trueperi halophilic, alkalithermophilic bacteria from soda lakes.</title>
        <authorList>
            <person name="Zhao B."/>
        </authorList>
    </citation>
    <scope>NUCLEOTIDE SEQUENCE [LARGE SCALE GENOMIC DNA]</scope>
    <source>
        <strain evidence="9 10">DSM 18760</strain>
    </source>
</reference>
<gene>
    <name evidence="9" type="ORF">CDO51_04900</name>
</gene>
<dbReference type="Proteomes" id="UP000214588">
    <property type="component" value="Unassembled WGS sequence"/>
</dbReference>
<proteinExistence type="predicted"/>
<comment type="subcellular location">
    <subcellularLocation>
        <location evidence="1">Cell membrane</location>
        <topology evidence="1">Multi-pass membrane protein</topology>
    </subcellularLocation>
</comment>
<sequence>MLLNPVFISVAVMLSLSLLKLNVIIALLVAALVGGYLSGIGLSETMEVLVGGMNENANTALSYILLGALAVSVQKTGLINIFSRNISNLFYGKKLYLVVMIALIASLSQNIFPVHIAFIPILIPPLLSIFDNLKLDRRAVSCALTYGLKAPYVALPFGYGLIFHETIFTALEENGLAIALGDIPKALLLPVIGMTIGLFIAIFITYRKERDYGEPNNIGKDIEIDDTLSFNFKHAVSIIAMVSAIVTQYFTDSLPLGALFALFIMFVGRAIKWNEINEMLNSGITMMGYIAFVMLVASGYSDVLRETGGLDSLVESYVVIVGGSQAIGIFVLLIVGLFVTMGIGTSFGTVPILASLYVPFGLSLELSPMAITALVGTAGALGDAGSPASDSTLGPTAGLSADKKHDHIWDTCVPTFIHFNIPLMLFGWLSAMIF</sequence>
<dbReference type="Pfam" id="PF13726">
    <property type="entry name" value="Na_H_antiport_2"/>
    <property type="match status" value="1"/>
</dbReference>
<dbReference type="RefSeq" id="WP_089023191.1">
    <property type="nucleotide sequence ID" value="NZ_NIQC01000008.1"/>
</dbReference>
<dbReference type="AlphaFoldDB" id="A0A226C0T2"/>
<feature type="transmembrane region" description="Helical" evidence="6">
    <location>
        <begin position="186"/>
        <end position="206"/>
    </location>
</feature>
<feature type="transmembrane region" description="Helical" evidence="6">
    <location>
        <begin position="416"/>
        <end position="433"/>
    </location>
</feature>
<dbReference type="InterPro" id="IPR032813">
    <property type="entry name" value="Na_H_antiport_N"/>
</dbReference>
<feature type="transmembrane region" description="Helical" evidence="6">
    <location>
        <begin position="356"/>
        <end position="381"/>
    </location>
</feature>
<name>A0A226C0T2_9FIRM</name>
<dbReference type="EMBL" id="NIQC01000008">
    <property type="protein sequence ID" value="OWZ84059.1"/>
    <property type="molecule type" value="Genomic_DNA"/>
</dbReference>
<evidence type="ECO:0000256" key="4">
    <source>
        <dbReference type="ARBA" id="ARBA00022989"/>
    </source>
</evidence>
<feature type="transmembrane region" description="Helical" evidence="6">
    <location>
        <begin position="320"/>
        <end position="344"/>
    </location>
</feature>
<keyword evidence="3 6" id="KW-0812">Transmembrane</keyword>
<feature type="transmembrane region" description="Helical" evidence="6">
    <location>
        <begin position="283"/>
        <end position="300"/>
    </location>
</feature>
<keyword evidence="5 6" id="KW-0472">Membrane</keyword>
<evidence type="ECO:0000256" key="1">
    <source>
        <dbReference type="ARBA" id="ARBA00004651"/>
    </source>
</evidence>
<dbReference type="InterPro" id="IPR052576">
    <property type="entry name" value="AA_Transporter-Related"/>
</dbReference>
<dbReference type="PANTHER" id="PTHR37821">
    <property type="entry name" value="AMINO ACID TRANSPORTER YUIF-RELATED"/>
    <property type="match status" value="1"/>
</dbReference>
<keyword evidence="2" id="KW-1003">Cell membrane</keyword>
<dbReference type="PANTHER" id="PTHR37821:SF1">
    <property type="entry name" value="AMINO ACID TRANSPORTER YUIF-RELATED"/>
    <property type="match status" value="1"/>
</dbReference>
<feature type="transmembrane region" description="Helical" evidence="6">
    <location>
        <begin position="227"/>
        <end position="247"/>
    </location>
</feature>
<feature type="domain" description="Putative Na+/H+ antiporter N-terminal" evidence="8">
    <location>
        <begin position="4"/>
        <end position="88"/>
    </location>
</feature>
<evidence type="ECO:0000259" key="7">
    <source>
        <dbReference type="Pfam" id="PF03553"/>
    </source>
</evidence>
<keyword evidence="4 6" id="KW-1133">Transmembrane helix</keyword>
<feature type="transmembrane region" description="Helical" evidence="6">
    <location>
        <begin position="60"/>
        <end position="83"/>
    </location>
</feature>